<gene>
    <name evidence="1" type="ORF">ACJ73_04228</name>
</gene>
<dbReference type="VEuPathDB" id="FungiDB:ACJ73_04228"/>
<name>A0A1J9QVZ7_9EURO</name>
<evidence type="ECO:0000313" key="1">
    <source>
        <dbReference type="EMBL" id="OJD24411.1"/>
    </source>
</evidence>
<evidence type="ECO:0000313" key="2">
    <source>
        <dbReference type="Proteomes" id="UP000242791"/>
    </source>
</evidence>
<reference evidence="1 2" key="1">
    <citation type="submission" date="2015-08" db="EMBL/GenBank/DDBJ databases">
        <title>Emmonsia species relationships and genome sequence.</title>
        <authorList>
            <person name="Cuomo C.A."/>
            <person name="Schwartz I.S."/>
            <person name="Kenyon C."/>
            <person name="De Hoog G.S."/>
            <person name="Govender N.P."/>
            <person name="Botha A."/>
            <person name="Moreno L."/>
            <person name="De Vries M."/>
            <person name="Munoz J.F."/>
            <person name="Stielow J.B."/>
        </authorList>
    </citation>
    <scope>NUCLEOTIDE SEQUENCE [LARGE SCALE GENOMIC DNA]</scope>
    <source>
        <strain evidence="1 2">EI222</strain>
    </source>
</reference>
<protein>
    <submittedName>
        <fullName evidence="1">Uncharacterized protein</fullName>
    </submittedName>
</protein>
<accession>A0A1J9QVZ7</accession>
<comment type="caution">
    <text evidence="1">The sequence shown here is derived from an EMBL/GenBank/DDBJ whole genome shotgun (WGS) entry which is preliminary data.</text>
</comment>
<organism evidence="1 2">
    <name type="scientific">Blastomyces percursus</name>
    <dbReference type="NCBI Taxonomy" id="1658174"/>
    <lineage>
        <taxon>Eukaryota</taxon>
        <taxon>Fungi</taxon>
        <taxon>Dikarya</taxon>
        <taxon>Ascomycota</taxon>
        <taxon>Pezizomycotina</taxon>
        <taxon>Eurotiomycetes</taxon>
        <taxon>Eurotiomycetidae</taxon>
        <taxon>Onygenales</taxon>
        <taxon>Ajellomycetaceae</taxon>
        <taxon>Blastomyces</taxon>
    </lineage>
</organism>
<keyword evidence="2" id="KW-1185">Reference proteome</keyword>
<dbReference type="AlphaFoldDB" id="A0A1J9QVZ7"/>
<dbReference type="EMBL" id="LGTZ01000567">
    <property type="protein sequence ID" value="OJD24411.1"/>
    <property type="molecule type" value="Genomic_DNA"/>
</dbReference>
<dbReference type="Proteomes" id="UP000242791">
    <property type="component" value="Unassembled WGS sequence"/>
</dbReference>
<proteinExistence type="predicted"/>
<dbReference type="OrthoDB" id="5333491at2759"/>
<dbReference type="STRING" id="1658174.A0A1J9QVZ7"/>
<sequence>MEHVLQDFYRSPSPEHTLGLALFSPYGSRYRQAVWPGAQLPEMIQGSAADRQQELDMDFELAVRNLFGFLREWEDEVLAAQHNPQGCPPYVKNRACLETPNAVDVEIPWRGDFAKP</sequence>